<keyword evidence="2" id="KW-0472">Membrane</keyword>
<gene>
    <name evidence="3" type="ORF">LOC68_09915</name>
</gene>
<proteinExistence type="predicted"/>
<feature type="region of interest" description="Disordered" evidence="1">
    <location>
        <begin position="145"/>
        <end position="164"/>
    </location>
</feature>
<keyword evidence="2" id="KW-0812">Transmembrane</keyword>
<sequence length="164" mass="18678">MSESLSSESKQAKRRRIIKTTIVASLLLAAGLLAIGFVIGYRLATVFPPSEVSIIGVETTPTERIVYLQEDANTFYWSESVSIWGEPNPWVTLHRRWYFSRHFASDEYGDGDRFSVPLDCERFTLLGAWGDTYTIEMADLPEIASEDAPPSRRELKFQDAMQEY</sequence>
<dbReference type="AlphaFoldDB" id="A0A9X1MNH6"/>
<keyword evidence="4" id="KW-1185">Reference proteome</keyword>
<protein>
    <recommendedName>
        <fullName evidence="5">DUF1850 domain-containing protein</fullName>
    </recommendedName>
</protein>
<evidence type="ECO:0000256" key="1">
    <source>
        <dbReference type="SAM" id="MobiDB-lite"/>
    </source>
</evidence>
<keyword evidence="2" id="KW-1133">Transmembrane helix</keyword>
<name>A0A9X1MNH6_9BACT</name>
<reference evidence="3" key="1">
    <citation type="submission" date="2021-11" db="EMBL/GenBank/DDBJ databases">
        <title>Genome sequence.</title>
        <authorList>
            <person name="Sun Q."/>
        </authorList>
    </citation>
    <scope>NUCLEOTIDE SEQUENCE</scope>
    <source>
        <strain evidence="3">JC732</strain>
    </source>
</reference>
<organism evidence="3 4">
    <name type="scientific">Blastopirellula sediminis</name>
    <dbReference type="NCBI Taxonomy" id="2894196"/>
    <lineage>
        <taxon>Bacteria</taxon>
        <taxon>Pseudomonadati</taxon>
        <taxon>Planctomycetota</taxon>
        <taxon>Planctomycetia</taxon>
        <taxon>Pirellulales</taxon>
        <taxon>Pirellulaceae</taxon>
        <taxon>Blastopirellula</taxon>
    </lineage>
</organism>
<evidence type="ECO:0000313" key="4">
    <source>
        <dbReference type="Proteomes" id="UP001139103"/>
    </source>
</evidence>
<evidence type="ECO:0008006" key="5">
    <source>
        <dbReference type="Google" id="ProtNLM"/>
    </source>
</evidence>
<comment type="caution">
    <text evidence="3">The sequence shown here is derived from an EMBL/GenBank/DDBJ whole genome shotgun (WGS) entry which is preliminary data.</text>
</comment>
<dbReference type="Proteomes" id="UP001139103">
    <property type="component" value="Unassembled WGS sequence"/>
</dbReference>
<dbReference type="RefSeq" id="WP_230218165.1">
    <property type="nucleotide sequence ID" value="NZ_JAJKFT010000004.1"/>
</dbReference>
<feature type="transmembrane region" description="Helical" evidence="2">
    <location>
        <begin position="21"/>
        <end position="44"/>
    </location>
</feature>
<accession>A0A9X1MNH6</accession>
<evidence type="ECO:0000313" key="3">
    <source>
        <dbReference type="EMBL" id="MCC9628714.1"/>
    </source>
</evidence>
<dbReference type="EMBL" id="JAJKFT010000004">
    <property type="protein sequence ID" value="MCC9628714.1"/>
    <property type="molecule type" value="Genomic_DNA"/>
</dbReference>
<evidence type="ECO:0000256" key="2">
    <source>
        <dbReference type="SAM" id="Phobius"/>
    </source>
</evidence>